<evidence type="ECO:0000313" key="2">
    <source>
        <dbReference type="Proteomes" id="UP000054485"/>
    </source>
</evidence>
<reference evidence="1 2" key="1">
    <citation type="submission" date="2014-04" db="EMBL/GenBank/DDBJ databases">
        <authorList>
            <consortium name="DOE Joint Genome Institute"/>
            <person name="Kuo A."/>
            <person name="Ruytinx J."/>
            <person name="Rineau F."/>
            <person name="Colpaert J."/>
            <person name="Kohler A."/>
            <person name="Nagy L.G."/>
            <person name="Floudas D."/>
            <person name="Copeland A."/>
            <person name="Barry K.W."/>
            <person name="Cichocki N."/>
            <person name="Veneault-Fourrey C."/>
            <person name="LaButti K."/>
            <person name="Lindquist E.A."/>
            <person name="Lipzen A."/>
            <person name="Lundell T."/>
            <person name="Morin E."/>
            <person name="Murat C."/>
            <person name="Sun H."/>
            <person name="Tunlid A."/>
            <person name="Henrissat B."/>
            <person name="Grigoriev I.V."/>
            <person name="Hibbett D.S."/>
            <person name="Martin F."/>
            <person name="Nordberg H.P."/>
            <person name="Cantor M.N."/>
            <person name="Hua S.X."/>
        </authorList>
    </citation>
    <scope>NUCLEOTIDE SEQUENCE [LARGE SCALE GENOMIC DNA]</scope>
    <source>
        <strain evidence="1 2">UH-Slu-Lm8-n1</strain>
    </source>
</reference>
<reference evidence="2" key="2">
    <citation type="submission" date="2015-01" db="EMBL/GenBank/DDBJ databases">
        <title>Evolutionary Origins and Diversification of the Mycorrhizal Mutualists.</title>
        <authorList>
            <consortium name="DOE Joint Genome Institute"/>
            <consortium name="Mycorrhizal Genomics Consortium"/>
            <person name="Kohler A."/>
            <person name="Kuo A."/>
            <person name="Nagy L.G."/>
            <person name="Floudas D."/>
            <person name="Copeland A."/>
            <person name="Barry K.W."/>
            <person name="Cichocki N."/>
            <person name="Veneault-Fourrey C."/>
            <person name="LaButti K."/>
            <person name="Lindquist E.A."/>
            <person name="Lipzen A."/>
            <person name="Lundell T."/>
            <person name="Morin E."/>
            <person name="Murat C."/>
            <person name="Riley R."/>
            <person name="Ohm R."/>
            <person name="Sun H."/>
            <person name="Tunlid A."/>
            <person name="Henrissat B."/>
            <person name="Grigoriev I.V."/>
            <person name="Hibbett D.S."/>
            <person name="Martin F."/>
        </authorList>
    </citation>
    <scope>NUCLEOTIDE SEQUENCE [LARGE SCALE GENOMIC DNA]</scope>
    <source>
        <strain evidence="2">UH-Slu-Lm8-n1</strain>
    </source>
</reference>
<keyword evidence="2" id="KW-1185">Reference proteome</keyword>
<dbReference type="AlphaFoldDB" id="A0A0D0BAX4"/>
<name>A0A0D0BAX4_9AGAM</name>
<protein>
    <submittedName>
        <fullName evidence="1">Uncharacterized protein</fullName>
    </submittedName>
</protein>
<organism evidence="1 2">
    <name type="scientific">Suillus luteus UH-Slu-Lm8-n1</name>
    <dbReference type="NCBI Taxonomy" id="930992"/>
    <lineage>
        <taxon>Eukaryota</taxon>
        <taxon>Fungi</taxon>
        <taxon>Dikarya</taxon>
        <taxon>Basidiomycota</taxon>
        <taxon>Agaricomycotina</taxon>
        <taxon>Agaricomycetes</taxon>
        <taxon>Agaricomycetidae</taxon>
        <taxon>Boletales</taxon>
        <taxon>Suillineae</taxon>
        <taxon>Suillaceae</taxon>
        <taxon>Suillus</taxon>
    </lineage>
</organism>
<dbReference type="HOGENOM" id="CLU_2335029_0_0_1"/>
<dbReference type="Proteomes" id="UP000054485">
    <property type="component" value="Unassembled WGS sequence"/>
</dbReference>
<dbReference type="EMBL" id="KN835292">
    <property type="protein sequence ID" value="KIK40733.1"/>
    <property type="molecule type" value="Genomic_DNA"/>
</dbReference>
<proteinExistence type="predicted"/>
<sequence length="98" mass="11350">MSSPVRNQHPNYSLFDIFSMGPLLLVNHKYSLMSRRWPLVLLSIVSNAIDHSKEEQPEYVGKSSSPELEYFTNVYLWFISRAMRVQQGNCPMRSLNGN</sequence>
<gene>
    <name evidence="1" type="ORF">CY34DRAFT_252984</name>
</gene>
<evidence type="ECO:0000313" key="1">
    <source>
        <dbReference type="EMBL" id="KIK40733.1"/>
    </source>
</evidence>
<accession>A0A0D0BAX4</accession>
<dbReference type="InParanoid" id="A0A0D0BAX4"/>